<dbReference type="AlphaFoldDB" id="A0ABD0VPS0"/>
<dbReference type="Gene3D" id="1.10.10.60">
    <property type="entry name" value="Homeodomain-like"/>
    <property type="match status" value="1"/>
</dbReference>
<sequence length="605" mass="64354">MTAYRSKGTVSEDEVYALVQRYGASTIFTLLQEVSQATEKDVTMDWRTIVKATSTGISNAQEYQMLWRHLAYRDPLEKVEDGGEPLSDESDLEFELEATPNHSEEISTEVDCCVKVILSSGSVGECGTVVPLNAEAPQATDTLNDQASVVPSDKQHFGRYNRANGAALCTQKQPLSTGLSNEGVDGNGSSNSGFHAKKKRKLWTKEEDMELIAAVEKFGEGNWANILKGDFKHDRTASQLSQRWAIIRKRQTSSKQSNGSKARSEEMLAAQKAFSMALNMPMSGSLSTILSGGTHMQTANSSTSIAGGTSGALDESQASASQAFKPNQQPINQETSSQKVPPNPSNKPRPAQKKPPSAQLKPAICPNPLIKAAAFAAGGRIATPLTAASLFKAAQSVNAVRIRHGSSSSLIGSSVTSTISSSSTTAAAPAATTSTTPINTAITGSHTPNSKFTHPSVPLTSSGSALITSKLCQVQPGSGKAPSLPSNTSMQQLSSESRLGVMASCGLNENGKRRRSVNNSAVDVDQLLVEEARGEPDEEPSDKLVQATMNGSSDRKIKENQCTETEQTTSKNLKEEQSGEGKERNEVISPNSGDSQLDEEVILQS</sequence>
<feature type="region of interest" description="Disordered" evidence="2">
    <location>
        <begin position="423"/>
        <end position="456"/>
    </location>
</feature>
<feature type="compositionally biased region" description="Low complexity" evidence="2">
    <location>
        <begin position="294"/>
        <end position="307"/>
    </location>
</feature>
<feature type="compositionally biased region" description="Polar residues" evidence="2">
    <location>
        <begin position="444"/>
        <end position="456"/>
    </location>
</feature>
<feature type="compositionally biased region" description="Basic and acidic residues" evidence="2">
    <location>
        <begin position="572"/>
        <end position="586"/>
    </location>
</feature>
<evidence type="ECO:0000313" key="5">
    <source>
        <dbReference type="EMBL" id="KAL0927077.1"/>
    </source>
</evidence>
<dbReference type="GO" id="GO:0003677">
    <property type="term" value="F:DNA binding"/>
    <property type="evidence" value="ECO:0007669"/>
    <property type="project" value="UniProtKB-KW"/>
</dbReference>
<dbReference type="SUPFAM" id="SSF46689">
    <property type="entry name" value="Homeodomain-like"/>
    <property type="match status" value="1"/>
</dbReference>
<feature type="compositionally biased region" description="Polar residues" evidence="2">
    <location>
        <begin position="484"/>
        <end position="497"/>
    </location>
</feature>
<keyword evidence="1" id="KW-0238">DNA-binding</keyword>
<evidence type="ECO:0000259" key="4">
    <source>
        <dbReference type="PROSITE" id="PS51294"/>
    </source>
</evidence>
<organism evidence="5 6">
    <name type="scientific">Dendrobium thyrsiflorum</name>
    <name type="common">Pinecone-like raceme dendrobium</name>
    <name type="synonym">Orchid</name>
    <dbReference type="NCBI Taxonomy" id="117978"/>
    <lineage>
        <taxon>Eukaryota</taxon>
        <taxon>Viridiplantae</taxon>
        <taxon>Streptophyta</taxon>
        <taxon>Embryophyta</taxon>
        <taxon>Tracheophyta</taxon>
        <taxon>Spermatophyta</taxon>
        <taxon>Magnoliopsida</taxon>
        <taxon>Liliopsida</taxon>
        <taxon>Asparagales</taxon>
        <taxon>Orchidaceae</taxon>
        <taxon>Epidendroideae</taxon>
        <taxon>Malaxideae</taxon>
        <taxon>Dendrobiinae</taxon>
        <taxon>Dendrobium</taxon>
    </lineage>
</organism>
<dbReference type="PROSITE" id="PS51294">
    <property type="entry name" value="HTH_MYB"/>
    <property type="match status" value="1"/>
</dbReference>
<evidence type="ECO:0000256" key="2">
    <source>
        <dbReference type="SAM" id="MobiDB-lite"/>
    </source>
</evidence>
<keyword evidence="6" id="KW-1185">Reference proteome</keyword>
<evidence type="ECO:0000313" key="6">
    <source>
        <dbReference type="Proteomes" id="UP001552299"/>
    </source>
</evidence>
<dbReference type="PROSITE" id="PS50090">
    <property type="entry name" value="MYB_LIKE"/>
    <property type="match status" value="1"/>
</dbReference>
<gene>
    <name evidence="5" type="ORF">M5K25_001233</name>
</gene>
<dbReference type="Pfam" id="PF00249">
    <property type="entry name" value="Myb_DNA-binding"/>
    <property type="match status" value="1"/>
</dbReference>
<dbReference type="Proteomes" id="UP001552299">
    <property type="component" value="Unassembled WGS sequence"/>
</dbReference>
<feature type="region of interest" description="Disordered" evidence="2">
    <location>
        <begin position="474"/>
        <end position="497"/>
    </location>
</feature>
<feature type="region of interest" description="Disordered" evidence="2">
    <location>
        <begin position="247"/>
        <end position="266"/>
    </location>
</feature>
<feature type="compositionally biased region" description="Low complexity" evidence="2">
    <location>
        <begin position="423"/>
        <end position="443"/>
    </location>
</feature>
<dbReference type="CDD" id="cd11660">
    <property type="entry name" value="SANT_TRF"/>
    <property type="match status" value="1"/>
</dbReference>
<proteinExistence type="predicted"/>
<dbReference type="PANTHER" id="PTHR47206">
    <property type="entry name" value="HOMEODOMAIN-LIKE SUPERFAMILY PROTEIN"/>
    <property type="match status" value="1"/>
</dbReference>
<comment type="caution">
    <text evidence="5">The sequence shown here is derived from an EMBL/GenBank/DDBJ whole genome shotgun (WGS) entry which is preliminary data.</text>
</comment>
<reference evidence="5 6" key="1">
    <citation type="journal article" date="2024" name="Plant Biotechnol. J.">
        <title>Dendrobium thyrsiflorum genome and its molecular insights into genes involved in important horticultural traits.</title>
        <authorList>
            <person name="Chen B."/>
            <person name="Wang J.Y."/>
            <person name="Zheng P.J."/>
            <person name="Li K.L."/>
            <person name="Liang Y.M."/>
            <person name="Chen X.F."/>
            <person name="Zhang C."/>
            <person name="Zhao X."/>
            <person name="He X."/>
            <person name="Zhang G.Q."/>
            <person name="Liu Z.J."/>
            <person name="Xu Q."/>
        </authorList>
    </citation>
    <scope>NUCLEOTIDE SEQUENCE [LARGE SCALE GENOMIC DNA]</scope>
    <source>
        <strain evidence="5">GZMU011</strain>
    </source>
</reference>
<feature type="region of interest" description="Disordered" evidence="2">
    <location>
        <begin position="531"/>
        <end position="605"/>
    </location>
</feature>
<feature type="compositionally biased region" description="Polar residues" evidence="2">
    <location>
        <begin position="562"/>
        <end position="571"/>
    </location>
</feature>
<feature type="domain" description="Myb-like" evidence="3">
    <location>
        <begin position="195"/>
        <end position="244"/>
    </location>
</feature>
<feature type="region of interest" description="Disordered" evidence="2">
    <location>
        <begin position="294"/>
        <end position="363"/>
    </location>
</feature>
<dbReference type="InterPro" id="IPR009057">
    <property type="entry name" value="Homeodomain-like_sf"/>
</dbReference>
<dbReference type="SMART" id="SM00717">
    <property type="entry name" value="SANT"/>
    <property type="match status" value="1"/>
</dbReference>
<feature type="domain" description="HTH myb-type" evidence="4">
    <location>
        <begin position="195"/>
        <end position="252"/>
    </location>
</feature>
<dbReference type="EMBL" id="JANQDX010000002">
    <property type="protein sequence ID" value="KAL0927077.1"/>
    <property type="molecule type" value="Genomic_DNA"/>
</dbReference>
<name>A0ABD0VPS0_DENTH</name>
<protein>
    <submittedName>
        <fullName evidence="5">Uncharacterized protein</fullName>
    </submittedName>
</protein>
<dbReference type="InterPro" id="IPR017930">
    <property type="entry name" value="Myb_dom"/>
</dbReference>
<accession>A0ABD0VPS0</accession>
<evidence type="ECO:0000256" key="1">
    <source>
        <dbReference type="ARBA" id="ARBA00023125"/>
    </source>
</evidence>
<feature type="compositionally biased region" description="Acidic residues" evidence="2">
    <location>
        <begin position="596"/>
        <end position="605"/>
    </location>
</feature>
<dbReference type="InterPro" id="IPR001005">
    <property type="entry name" value="SANT/Myb"/>
</dbReference>
<feature type="compositionally biased region" description="Polar residues" evidence="2">
    <location>
        <begin position="316"/>
        <end position="340"/>
    </location>
</feature>
<dbReference type="PANTHER" id="PTHR47206:SF1">
    <property type="entry name" value="HOMEODOMAIN-LIKE SUPERFAMILY PROTEIN"/>
    <property type="match status" value="1"/>
</dbReference>
<evidence type="ECO:0000259" key="3">
    <source>
        <dbReference type="PROSITE" id="PS50090"/>
    </source>
</evidence>